<organism evidence="2 3">
    <name type="scientific">Mesorhizobium cantuariense</name>
    <dbReference type="NCBI Taxonomy" id="1300275"/>
    <lineage>
        <taxon>Bacteria</taxon>
        <taxon>Pseudomonadati</taxon>
        <taxon>Pseudomonadota</taxon>
        <taxon>Alphaproteobacteria</taxon>
        <taxon>Hyphomicrobiales</taxon>
        <taxon>Phyllobacteriaceae</taxon>
        <taxon>Mesorhizobium</taxon>
    </lineage>
</organism>
<reference evidence="3" key="1">
    <citation type="journal article" date="2019" name="Int. J. Syst. Evol. Microbiol.">
        <title>The Global Catalogue of Microorganisms (GCM) 10K type strain sequencing project: providing services to taxonomists for standard genome sequencing and annotation.</title>
        <authorList>
            <consortium name="The Broad Institute Genomics Platform"/>
            <consortium name="The Broad Institute Genome Sequencing Center for Infectious Disease"/>
            <person name="Wu L."/>
            <person name="Ma J."/>
        </authorList>
    </citation>
    <scope>NUCLEOTIDE SEQUENCE [LARGE SCALE GENOMIC DNA]</scope>
    <source>
        <strain evidence="3">ICMP 19515</strain>
    </source>
</reference>
<keyword evidence="3" id="KW-1185">Reference proteome</keyword>
<dbReference type="Proteomes" id="UP001595648">
    <property type="component" value="Unassembled WGS sequence"/>
</dbReference>
<protein>
    <submittedName>
        <fullName evidence="2">DUF2934 domain-containing protein</fullName>
    </submittedName>
</protein>
<dbReference type="InterPro" id="IPR021327">
    <property type="entry name" value="DUF2934"/>
</dbReference>
<evidence type="ECO:0000256" key="1">
    <source>
        <dbReference type="SAM" id="MobiDB-lite"/>
    </source>
</evidence>
<accession>A0ABV7MU92</accession>
<sequence>MGLKPKENAAGGVDRFGRGSVPFEPNEHREESMVDQNREDRIRQRAYALWEIEGKPHGADLRFWEQAMNEIDEADLRKDSSDTQQSAGAGPAIAKRSKDAKGQP</sequence>
<proteinExistence type="predicted"/>
<comment type="caution">
    <text evidence="2">The sequence shown here is derived from an EMBL/GenBank/DDBJ whole genome shotgun (WGS) entry which is preliminary data.</text>
</comment>
<evidence type="ECO:0000313" key="3">
    <source>
        <dbReference type="Proteomes" id="UP001595648"/>
    </source>
</evidence>
<feature type="compositionally biased region" description="Basic and acidic residues" evidence="1">
    <location>
        <begin position="25"/>
        <end position="37"/>
    </location>
</feature>
<dbReference type="RefSeq" id="WP_378982431.1">
    <property type="nucleotide sequence ID" value="NZ_JBHRVD010000001.1"/>
</dbReference>
<dbReference type="Pfam" id="PF11154">
    <property type="entry name" value="DUF2934"/>
    <property type="match status" value="1"/>
</dbReference>
<feature type="region of interest" description="Disordered" evidence="1">
    <location>
        <begin position="1"/>
        <end position="37"/>
    </location>
</feature>
<gene>
    <name evidence="2" type="ORF">ACFOJ9_25420</name>
</gene>
<feature type="region of interest" description="Disordered" evidence="1">
    <location>
        <begin position="74"/>
        <end position="104"/>
    </location>
</feature>
<dbReference type="EMBL" id="JBHRVD010000001">
    <property type="protein sequence ID" value="MFC3325078.1"/>
    <property type="molecule type" value="Genomic_DNA"/>
</dbReference>
<evidence type="ECO:0000313" key="2">
    <source>
        <dbReference type="EMBL" id="MFC3325078.1"/>
    </source>
</evidence>
<name>A0ABV7MU92_9HYPH</name>